<dbReference type="EMBL" id="QUSF01000025">
    <property type="protein sequence ID" value="RLW00906.1"/>
    <property type="molecule type" value="Genomic_DNA"/>
</dbReference>
<evidence type="ECO:0000313" key="2">
    <source>
        <dbReference type="Proteomes" id="UP000276834"/>
    </source>
</evidence>
<dbReference type="Proteomes" id="UP000276834">
    <property type="component" value="Unassembled WGS sequence"/>
</dbReference>
<proteinExistence type="predicted"/>
<protein>
    <submittedName>
        <fullName evidence="1">Uncharacterized protein</fullName>
    </submittedName>
</protein>
<dbReference type="AlphaFoldDB" id="A0A3L8SET6"/>
<keyword evidence="2" id="KW-1185">Reference proteome</keyword>
<reference evidence="1 2" key="1">
    <citation type="journal article" date="2018" name="Proc. R. Soc. B">
        <title>A non-coding region near Follistatin controls head colour polymorphism in the Gouldian finch.</title>
        <authorList>
            <person name="Toomey M.B."/>
            <person name="Marques C.I."/>
            <person name="Andrade P."/>
            <person name="Araujo P.M."/>
            <person name="Sabatino S."/>
            <person name="Gazda M.A."/>
            <person name="Afonso S."/>
            <person name="Lopes R.J."/>
            <person name="Corbo J.C."/>
            <person name="Carneiro M."/>
        </authorList>
    </citation>
    <scope>NUCLEOTIDE SEQUENCE [LARGE SCALE GENOMIC DNA]</scope>
    <source>
        <strain evidence="1">Red01</strain>
        <tissue evidence="1">Muscle</tissue>
    </source>
</reference>
<evidence type="ECO:0000313" key="1">
    <source>
        <dbReference type="EMBL" id="RLW00906.1"/>
    </source>
</evidence>
<sequence>MLSDLEFKSIPDGTGLCPAACHRVFLCSLLKAWKKLNFGDASGYKEGEKSSGTALNANTESWLHMEENLQAKLVQLHNLLCADENCSCSMLLAELKLFSSMTMVLSWN</sequence>
<accession>A0A3L8SET6</accession>
<organism evidence="1 2">
    <name type="scientific">Chloebia gouldiae</name>
    <name type="common">Gouldian finch</name>
    <name type="synonym">Erythrura gouldiae</name>
    <dbReference type="NCBI Taxonomy" id="44316"/>
    <lineage>
        <taxon>Eukaryota</taxon>
        <taxon>Metazoa</taxon>
        <taxon>Chordata</taxon>
        <taxon>Craniata</taxon>
        <taxon>Vertebrata</taxon>
        <taxon>Euteleostomi</taxon>
        <taxon>Archelosauria</taxon>
        <taxon>Archosauria</taxon>
        <taxon>Dinosauria</taxon>
        <taxon>Saurischia</taxon>
        <taxon>Theropoda</taxon>
        <taxon>Coelurosauria</taxon>
        <taxon>Aves</taxon>
        <taxon>Neognathae</taxon>
        <taxon>Neoaves</taxon>
        <taxon>Telluraves</taxon>
        <taxon>Australaves</taxon>
        <taxon>Passeriformes</taxon>
        <taxon>Passeroidea</taxon>
        <taxon>Passeridae</taxon>
        <taxon>Chloebia</taxon>
    </lineage>
</organism>
<gene>
    <name evidence="1" type="ORF">DV515_00008501</name>
</gene>
<comment type="caution">
    <text evidence="1">The sequence shown here is derived from an EMBL/GenBank/DDBJ whole genome shotgun (WGS) entry which is preliminary data.</text>
</comment>
<name>A0A3L8SET6_CHLGU</name>